<protein>
    <submittedName>
        <fullName evidence="3">Proteasome accessory factor PafA2</fullName>
    </submittedName>
</protein>
<dbReference type="GO" id="GO:0016811">
    <property type="term" value="F:hydrolase activity, acting on carbon-nitrogen (but not peptide) bonds, in linear amides"/>
    <property type="evidence" value="ECO:0007669"/>
    <property type="project" value="InterPro"/>
</dbReference>
<dbReference type="RefSeq" id="WP_191070797.1">
    <property type="nucleotide sequence ID" value="NZ_JACRUO010000001.1"/>
</dbReference>
<proteinExistence type="inferred from homology"/>
<name>A0A8I0KPA3_9ACTO</name>
<gene>
    <name evidence="3" type="ORF">H8R10_00285</name>
</gene>
<dbReference type="GO" id="GO:0019941">
    <property type="term" value="P:modification-dependent protein catabolic process"/>
    <property type="evidence" value="ECO:0007669"/>
    <property type="project" value="InterPro"/>
</dbReference>
<dbReference type="InterPro" id="IPR022366">
    <property type="entry name" value="Pup_deamidase"/>
</dbReference>
<evidence type="ECO:0000313" key="3">
    <source>
        <dbReference type="EMBL" id="MBD3688685.1"/>
    </source>
</evidence>
<keyword evidence="4" id="KW-1185">Reference proteome</keyword>
<dbReference type="PANTHER" id="PTHR42307">
    <property type="entry name" value="PUP DEAMIDASE/DEPUPYLASE"/>
    <property type="match status" value="1"/>
</dbReference>
<dbReference type="GO" id="GO:0005524">
    <property type="term" value="F:ATP binding"/>
    <property type="evidence" value="ECO:0007669"/>
    <property type="project" value="TreeGrafter"/>
</dbReference>
<feature type="region of interest" description="Disordered" evidence="2">
    <location>
        <begin position="71"/>
        <end position="107"/>
    </location>
</feature>
<organism evidence="3 4">
    <name type="scientific">Nanchangia anserum</name>
    <dbReference type="NCBI Taxonomy" id="2692125"/>
    <lineage>
        <taxon>Bacteria</taxon>
        <taxon>Bacillati</taxon>
        <taxon>Actinomycetota</taxon>
        <taxon>Actinomycetes</taxon>
        <taxon>Actinomycetales</taxon>
        <taxon>Actinomycetaceae</taxon>
        <taxon>Nanchangia</taxon>
    </lineage>
</organism>
<evidence type="ECO:0000313" key="4">
    <source>
        <dbReference type="Proteomes" id="UP000627538"/>
    </source>
</evidence>
<evidence type="ECO:0000256" key="2">
    <source>
        <dbReference type="SAM" id="MobiDB-lite"/>
    </source>
</evidence>
<dbReference type="NCBIfam" id="TIGR03688">
    <property type="entry name" value="depupylase_Dop"/>
    <property type="match status" value="1"/>
</dbReference>
<dbReference type="EMBL" id="JACRUO010000001">
    <property type="protein sequence ID" value="MBD3688685.1"/>
    <property type="molecule type" value="Genomic_DNA"/>
</dbReference>
<comment type="similarity">
    <text evidence="1">Belongs to the Pup ligase/Pup deamidase family. Pup deamidase subfamily.</text>
</comment>
<dbReference type="GO" id="GO:0070490">
    <property type="term" value="P:protein pupylation"/>
    <property type="evidence" value="ECO:0007669"/>
    <property type="project" value="TreeGrafter"/>
</dbReference>
<dbReference type="Proteomes" id="UP000627538">
    <property type="component" value="Unassembled WGS sequence"/>
</dbReference>
<reference evidence="3 4" key="1">
    <citation type="submission" date="2020-08" db="EMBL/GenBank/DDBJ databases">
        <title>Winkia gen. nov., sp. nov., isolated from faeces of the Anser albifrons in China.</title>
        <authorList>
            <person name="Liu Q."/>
        </authorList>
    </citation>
    <scope>NUCLEOTIDE SEQUENCE [LARGE SCALE GENOMIC DNA]</scope>
    <source>
        <strain evidence="3 4">C62</strain>
    </source>
</reference>
<dbReference type="GO" id="GO:0010498">
    <property type="term" value="P:proteasomal protein catabolic process"/>
    <property type="evidence" value="ECO:0007669"/>
    <property type="project" value="InterPro"/>
</dbReference>
<accession>A0A8I0KPA3</accession>
<dbReference type="GO" id="GO:0008233">
    <property type="term" value="F:peptidase activity"/>
    <property type="evidence" value="ECO:0007669"/>
    <property type="project" value="InterPro"/>
</dbReference>
<dbReference type="AlphaFoldDB" id="A0A8I0KPA3"/>
<comment type="caution">
    <text evidence="3">The sequence shown here is derived from an EMBL/GenBank/DDBJ whole genome shotgun (WGS) entry which is preliminary data.</text>
</comment>
<dbReference type="GO" id="GO:0000502">
    <property type="term" value="C:proteasome complex"/>
    <property type="evidence" value="ECO:0007669"/>
    <property type="project" value="UniProtKB-KW"/>
</dbReference>
<evidence type="ECO:0000256" key="1">
    <source>
        <dbReference type="ARBA" id="ARBA00009114"/>
    </source>
</evidence>
<dbReference type="Pfam" id="PF03136">
    <property type="entry name" value="Pup_ligase"/>
    <property type="match status" value="1"/>
</dbReference>
<keyword evidence="3" id="KW-0647">Proteasome</keyword>
<sequence length="525" mass="57286">MTIARPIGTETEFGVLSPSTPGAHAMVLSSHVVSAYYRLSRGGGESGPVRWDFAGEDPLADMRGFHLQRASADPSMLTDDPDRPAPSGPTSSAAGIEHAPRSLTRQPQAASCVLANGARYYVDHAHPEYSSPETASPREAVLYDRAGDLVARRSMEELARGGDDIVLYKNNVDGKGASYGAHENYLVRRDVDFAALSEALIPFLVTRPVICGAGRVGIGQRSETPGFQISQRADYVENTVGLETTFNRPLVNTRDEPHAQARRWRRLHLITGDANQFDVSTYLRLASTSALLWFAENGDLSQLADIRIAGDPVAEAWNVSHDPTLSYEIATVGAGNLRAVDIQRRYADVVTAAMEAAGAVDDETRDFCDRWISILDVLAMRPMDAAGQIEWIAKYQLLDAMRQRVGSGWEHPKLAAMDLQWADLRPQTSLVASLEAAGRVERLVDSYEVEQALSEPPRTTRAWLRGRAVACLDELQRASWSSLLFDFGGDDLIRVPLPDPDVEPTPAQRAVLEAADARALVDSLG</sequence>
<dbReference type="PANTHER" id="PTHR42307:SF2">
    <property type="entry name" value="PUP DEAMIDASE_DEPUPYLASE"/>
    <property type="match status" value="1"/>
</dbReference>
<dbReference type="InterPro" id="IPR004347">
    <property type="entry name" value="Pup_ligase/deamidase"/>
</dbReference>